<keyword evidence="1" id="KW-0812">Transmembrane</keyword>
<dbReference type="Proteomes" id="UP000019109">
    <property type="component" value="Unassembled WGS sequence"/>
</dbReference>
<keyword evidence="1" id="KW-1133">Transmembrane helix</keyword>
<gene>
    <name evidence="2" type="ORF">JCM21531_2174</name>
</gene>
<keyword evidence="1" id="KW-0472">Membrane</keyword>
<keyword evidence="3" id="KW-1185">Reference proteome</keyword>
<reference evidence="2" key="1">
    <citation type="journal article" date="2014" name="Genome Announc.">
        <title>Draft Genome Sequence of Clostridium straminisolvens Strain JCM 21531T, Isolated from a Cellulose-Degrading Bacterial Community.</title>
        <authorList>
            <person name="Yuki M."/>
            <person name="Oshima K."/>
            <person name="Suda W."/>
            <person name="Sakamoto M."/>
            <person name="Kitamura K."/>
            <person name="Iida T."/>
            <person name="Hattori M."/>
            <person name="Ohkuma M."/>
        </authorList>
    </citation>
    <scope>NUCLEOTIDE SEQUENCE [LARGE SCALE GENOMIC DNA]</scope>
    <source>
        <strain evidence="2">JCM 21531</strain>
    </source>
</reference>
<feature type="transmembrane region" description="Helical" evidence="1">
    <location>
        <begin position="6"/>
        <end position="26"/>
    </location>
</feature>
<evidence type="ECO:0000313" key="3">
    <source>
        <dbReference type="Proteomes" id="UP000019109"/>
    </source>
</evidence>
<dbReference type="AlphaFoldDB" id="W4V7C0"/>
<proteinExistence type="predicted"/>
<sequence>MIKRGLAFITTIFIIMIIAGGLPVYAREGDGGYEGGISSGEAPGKTSFEYKEVCFITGEPVVFEGTLTVKKTLKQDKTTGKNVITSNYTYNLKNLEKDATLTRFLSYTLLLRKRGTVR</sequence>
<evidence type="ECO:0000256" key="1">
    <source>
        <dbReference type="SAM" id="Phobius"/>
    </source>
</evidence>
<dbReference type="EMBL" id="BAVR01000023">
    <property type="protein sequence ID" value="GAE88708.1"/>
    <property type="molecule type" value="Genomic_DNA"/>
</dbReference>
<organism evidence="2 3">
    <name type="scientific">Acetivibrio straminisolvens JCM 21531</name>
    <dbReference type="NCBI Taxonomy" id="1294263"/>
    <lineage>
        <taxon>Bacteria</taxon>
        <taxon>Bacillati</taxon>
        <taxon>Bacillota</taxon>
        <taxon>Clostridia</taxon>
        <taxon>Eubacteriales</taxon>
        <taxon>Oscillospiraceae</taxon>
        <taxon>Acetivibrio</taxon>
    </lineage>
</organism>
<name>W4V7C0_9FIRM</name>
<accession>W4V7C0</accession>
<protein>
    <submittedName>
        <fullName evidence="2">Endo-1,3(4)-beta-glucanase</fullName>
    </submittedName>
</protein>
<evidence type="ECO:0000313" key="2">
    <source>
        <dbReference type="EMBL" id="GAE88708.1"/>
    </source>
</evidence>
<comment type="caution">
    <text evidence="2">The sequence shown here is derived from an EMBL/GenBank/DDBJ whole genome shotgun (WGS) entry which is preliminary data.</text>
</comment>
<dbReference type="RefSeq" id="WP_243467407.1">
    <property type="nucleotide sequence ID" value="NZ_BAVR01000023.1"/>
</dbReference>
<dbReference type="STRING" id="1294263.JCM21531_2174"/>